<dbReference type="AlphaFoldDB" id="A0A158AZ81"/>
<feature type="short sequence motif" description="HXTX 2" evidence="2">
    <location>
        <begin position="144"/>
        <end position="147"/>
    </location>
</feature>
<dbReference type="GO" id="GO:0004113">
    <property type="term" value="F:2',3'-cyclic-nucleotide 3'-phosphodiesterase activity"/>
    <property type="evidence" value="ECO:0007669"/>
    <property type="project" value="InterPro"/>
</dbReference>
<keyword evidence="1 2" id="KW-0378">Hydrolase</keyword>
<feature type="short sequence motif" description="HXTX 1" evidence="2">
    <location>
        <begin position="56"/>
        <end position="59"/>
    </location>
</feature>
<dbReference type="Gene3D" id="3.90.1140.10">
    <property type="entry name" value="Cyclic phosphodiesterase"/>
    <property type="match status" value="1"/>
</dbReference>
<gene>
    <name evidence="3" type="ORF">AWB75_02770</name>
</gene>
<evidence type="ECO:0000256" key="1">
    <source>
        <dbReference type="ARBA" id="ARBA00022801"/>
    </source>
</evidence>
<comment type="similarity">
    <text evidence="2">Belongs to the 2H phosphoesterase superfamily. ThpR family.</text>
</comment>
<evidence type="ECO:0000313" key="3">
    <source>
        <dbReference type="EMBL" id="SAK62980.1"/>
    </source>
</evidence>
<dbReference type="Proteomes" id="UP000054870">
    <property type="component" value="Unassembled WGS sequence"/>
</dbReference>
<dbReference type="GO" id="GO:0008664">
    <property type="term" value="F:RNA 2',3'-cyclic 3'-phosphodiesterase activity"/>
    <property type="evidence" value="ECO:0007669"/>
    <property type="project" value="UniProtKB-EC"/>
</dbReference>
<proteinExistence type="inferred from homology"/>
<dbReference type="GO" id="GO:0016874">
    <property type="term" value="F:ligase activity"/>
    <property type="evidence" value="ECO:0007669"/>
    <property type="project" value="UniProtKB-KW"/>
</dbReference>
<dbReference type="PANTHER" id="PTHR35561">
    <property type="entry name" value="RNA 2',3'-CYCLIC PHOSPHODIESTERASE"/>
    <property type="match status" value="1"/>
</dbReference>
<keyword evidence="4" id="KW-1185">Reference proteome</keyword>
<comment type="catalytic activity">
    <reaction evidence="2">
        <text>a 3'-end 2',3'-cyclophospho-ribonucleotide-RNA + H2O = a 3'-end 2'-phospho-ribonucleotide-RNA + H(+)</text>
        <dbReference type="Rhea" id="RHEA:11828"/>
        <dbReference type="Rhea" id="RHEA-COMP:10464"/>
        <dbReference type="Rhea" id="RHEA-COMP:17353"/>
        <dbReference type="ChEBI" id="CHEBI:15377"/>
        <dbReference type="ChEBI" id="CHEBI:15378"/>
        <dbReference type="ChEBI" id="CHEBI:83064"/>
        <dbReference type="ChEBI" id="CHEBI:173113"/>
        <dbReference type="EC" id="3.1.4.58"/>
    </reaction>
</comment>
<dbReference type="OrthoDB" id="7061261at2"/>
<protein>
    <recommendedName>
        <fullName evidence="2">RNA 2',3'-cyclic phosphodiesterase</fullName>
        <shortName evidence="2">RNA 2',3'-CPDase</shortName>
        <ecNumber evidence="2">3.1.4.58</ecNumber>
    </recommendedName>
</protein>
<organism evidence="3 4">
    <name type="scientific">Caballeronia catudaia</name>
    <dbReference type="NCBI Taxonomy" id="1777136"/>
    <lineage>
        <taxon>Bacteria</taxon>
        <taxon>Pseudomonadati</taxon>
        <taxon>Pseudomonadota</taxon>
        <taxon>Betaproteobacteria</taxon>
        <taxon>Burkholderiales</taxon>
        <taxon>Burkholderiaceae</taxon>
        <taxon>Caballeronia</taxon>
    </lineage>
</organism>
<dbReference type="SUPFAM" id="SSF55144">
    <property type="entry name" value="LigT-like"/>
    <property type="match status" value="1"/>
</dbReference>
<dbReference type="PANTHER" id="PTHR35561:SF1">
    <property type="entry name" value="RNA 2',3'-CYCLIC PHOSPHODIESTERASE"/>
    <property type="match status" value="1"/>
</dbReference>
<name>A0A158AZ81_9BURK</name>
<dbReference type="RefSeq" id="WP_061124645.1">
    <property type="nucleotide sequence ID" value="NZ_FCOF02000010.1"/>
</dbReference>
<keyword evidence="3" id="KW-0436">Ligase</keyword>
<reference evidence="3" key="1">
    <citation type="submission" date="2016-01" db="EMBL/GenBank/DDBJ databases">
        <authorList>
            <person name="Peeters C."/>
        </authorList>
    </citation>
    <scope>NUCLEOTIDE SEQUENCE [LARGE SCALE GENOMIC DNA]</scope>
    <source>
        <strain evidence="3">LMG 29318</strain>
    </source>
</reference>
<dbReference type="NCBIfam" id="TIGR02258">
    <property type="entry name" value="2_5_ligase"/>
    <property type="match status" value="1"/>
</dbReference>
<dbReference type="EMBL" id="FCOF02000010">
    <property type="protein sequence ID" value="SAK62980.1"/>
    <property type="molecule type" value="Genomic_DNA"/>
</dbReference>
<comment type="caution">
    <text evidence="3">The sequence shown here is derived from an EMBL/GenBank/DDBJ whole genome shotgun (WGS) entry which is preliminary data.</text>
</comment>
<dbReference type="InterPro" id="IPR004175">
    <property type="entry name" value="RNA_CPDase"/>
</dbReference>
<accession>A0A158AZ81</accession>
<dbReference type="Pfam" id="PF13563">
    <property type="entry name" value="2_5_RNA_ligase2"/>
    <property type="match status" value="1"/>
</dbReference>
<comment type="function">
    <text evidence="2">Hydrolyzes RNA 2',3'-cyclic phosphodiester to an RNA 2'-phosphomonoester.</text>
</comment>
<dbReference type="InterPro" id="IPR009097">
    <property type="entry name" value="Cyclic_Pdiesterase"/>
</dbReference>
<feature type="active site" description="Proton acceptor" evidence="2">
    <location>
        <position position="144"/>
    </location>
</feature>
<evidence type="ECO:0000256" key="2">
    <source>
        <dbReference type="HAMAP-Rule" id="MF_01940"/>
    </source>
</evidence>
<dbReference type="HAMAP" id="MF_01940">
    <property type="entry name" value="RNA_CPDase"/>
    <property type="match status" value="1"/>
</dbReference>
<evidence type="ECO:0000313" key="4">
    <source>
        <dbReference type="Proteomes" id="UP000054870"/>
    </source>
</evidence>
<feature type="active site" description="Proton donor" evidence="2">
    <location>
        <position position="56"/>
    </location>
</feature>
<dbReference type="EC" id="3.1.4.58" evidence="2"/>
<sequence length="191" mass="20838">MNTPQSDSAARAYPTDSLFFALYPDASAAARIAELTARLRTGHKLKGRAIPVDRLHITLHYLGAFAGLPAGVIAQTRNAVAQTPFPPVDIVLDRIESFPGRRAKRPLVLSGDVTDSLDALAQSLGAALDDAGIPVKRHPEFKPHVTLLYDERRIPREAVAPVAWTAREFALVRSLLGKSQYEVLARWPLVS</sequence>